<accession>A0A061EW41</accession>
<evidence type="ECO:0000313" key="2">
    <source>
        <dbReference type="Proteomes" id="UP000026915"/>
    </source>
</evidence>
<evidence type="ECO:0000313" key="1">
    <source>
        <dbReference type="EMBL" id="EOY08617.1"/>
    </source>
</evidence>
<name>A0A061EW41_THECC</name>
<dbReference type="InParanoid" id="A0A061EW41"/>
<dbReference type="AlphaFoldDB" id="A0A061EW41"/>
<keyword evidence="2" id="KW-1185">Reference proteome</keyword>
<reference evidence="1 2" key="1">
    <citation type="journal article" date="2013" name="Genome Biol.">
        <title>The genome sequence of the most widely cultivated cacao type and its use to identify candidate genes regulating pod color.</title>
        <authorList>
            <person name="Motamayor J.C."/>
            <person name="Mockaitis K."/>
            <person name="Schmutz J."/>
            <person name="Haiminen N."/>
            <person name="Iii D.L."/>
            <person name="Cornejo O."/>
            <person name="Findley S.D."/>
            <person name="Zheng P."/>
            <person name="Utro F."/>
            <person name="Royaert S."/>
            <person name="Saski C."/>
            <person name="Jenkins J."/>
            <person name="Podicheti R."/>
            <person name="Zhao M."/>
            <person name="Scheffler B.E."/>
            <person name="Stack J.C."/>
            <person name="Feltus F.A."/>
            <person name="Mustiga G.M."/>
            <person name="Amores F."/>
            <person name="Phillips W."/>
            <person name="Marelli J.P."/>
            <person name="May G.D."/>
            <person name="Shapiro H."/>
            <person name="Ma J."/>
            <person name="Bustamante C.D."/>
            <person name="Schnell R.J."/>
            <person name="Main D."/>
            <person name="Gilbert D."/>
            <person name="Parida L."/>
            <person name="Kuhn D.N."/>
        </authorList>
    </citation>
    <scope>NUCLEOTIDE SEQUENCE [LARGE SCALE GENOMIC DNA]</scope>
    <source>
        <strain evidence="2">cv. Matina 1-6</strain>
    </source>
</reference>
<dbReference type="Gramene" id="EOY08617">
    <property type="protein sequence ID" value="EOY08617"/>
    <property type="gene ID" value="TCM_023427"/>
</dbReference>
<sequence>MLITKTSKPSQMIYKRPGPIPCFIWSDILLCLSRNNIEQVHYCRSCFCSKSFGHIFLKHQAPTHLKYYVIFPLTYPILLEAIWSC</sequence>
<proteinExistence type="predicted"/>
<dbReference type="HOGENOM" id="CLU_2517148_0_0_1"/>
<organism evidence="1 2">
    <name type="scientific">Theobroma cacao</name>
    <name type="common">Cacao</name>
    <name type="synonym">Cocoa</name>
    <dbReference type="NCBI Taxonomy" id="3641"/>
    <lineage>
        <taxon>Eukaryota</taxon>
        <taxon>Viridiplantae</taxon>
        <taxon>Streptophyta</taxon>
        <taxon>Embryophyta</taxon>
        <taxon>Tracheophyta</taxon>
        <taxon>Spermatophyta</taxon>
        <taxon>Magnoliopsida</taxon>
        <taxon>eudicotyledons</taxon>
        <taxon>Gunneridae</taxon>
        <taxon>Pentapetalae</taxon>
        <taxon>rosids</taxon>
        <taxon>malvids</taxon>
        <taxon>Malvales</taxon>
        <taxon>Malvaceae</taxon>
        <taxon>Byttnerioideae</taxon>
        <taxon>Theobroma</taxon>
    </lineage>
</organism>
<protein>
    <submittedName>
        <fullName evidence="1">Uncharacterized protein</fullName>
    </submittedName>
</protein>
<dbReference type="Proteomes" id="UP000026915">
    <property type="component" value="Chromosome 5"/>
</dbReference>
<gene>
    <name evidence="1" type="ORF">TCM_023427</name>
</gene>
<dbReference type="EMBL" id="CM001883">
    <property type="protein sequence ID" value="EOY08617.1"/>
    <property type="molecule type" value="Genomic_DNA"/>
</dbReference>